<dbReference type="Proteomes" id="UP000823388">
    <property type="component" value="Chromosome 2K"/>
</dbReference>
<proteinExistence type="predicted"/>
<reference evidence="2" key="1">
    <citation type="submission" date="2020-05" db="EMBL/GenBank/DDBJ databases">
        <title>WGS assembly of Panicum virgatum.</title>
        <authorList>
            <person name="Lovell J.T."/>
            <person name="Jenkins J."/>
            <person name="Shu S."/>
            <person name="Juenger T.E."/>
            <person name="Schmutz J."/>
        </authorList>
    </citation>
    <scope>NUCLEOTIDE SEQUENCE</scope>
    <source>
        <strain evidence="2">AP13</strain>
    </source>
</reference>
<gene>
    <name evidence="2" type="ORF">PVAP13_2KG131916</name>
</gene>
<accession>A0A8T0W0Z9</accession>
<dbReference type="EMBL" id="CM029039">
    <property type="protein sequence ID" value="KAG2640955.1"/>
    <property type="molecule type" value="Genomic_DNA"/>
</dbReference>
<feature type="domain" description="F-box protein AT5G49610-like beta-propeller" evidence="1">
    <location>
        <begin position="4"/>
        <end position="138"/>
    </location>
</feature>
<name>A0A8T0W0Z9_PANVG</name>
<protein>
    <recommendedName>
        <fullName evidence="1">F-box protein AT5G49610-like beta-propeller domain-containing protein</fullName>
    </recommendedName>
</protein>
<comment type="caution">
    <text evidence="2">The sequence shown here is derived from an EMBL/GenBank/DDBJ whole genome shotgun (WGS) entry which is preliminary data.</text>
</comment>
<evidence type="ECO:0000259" key="1">
    <source>
        <dbReference type="Pfam" id="PF23635"/>
    </source>
</evidence>
<dbReference type="AlphaFoldDB" id="A0A8T0W0Z9"/>
<dbReference type="Pfam" id="PF23635">
    <property type="entry name" value="Beta-prop_AT5G49610-like"/>
    <property type="match status" value="1"/>
</dbReference>
<sequence length="168" mass="18695">MGSALVRNALYFGCLFGDKALKYNLELRQMSWVQLPFQSQLRRFMLTTTEDGRLGLATVDDSKLYMWSRKDTHEVDAIWERRVMIELNAVLPVGVVLTTAKVIGSAEGLGIIFVRVADVVYTVDLKTYKVKKVYEGTTDLVFPYASFCTPVSAALEDEGPSASPSSAR</sequence>
<keyword evidence="3" id="KW-1185">Reference proteome</keyword>
<dbReference type="OrthoDB" id="688395at2759"/>
<dbReference type="InterPro" id="IPR056594">
    <property type="entry name" value="AT5G49610-like_b-prop"/>
</dbReference>
<evidence type="ECO:0000313" key="3">
    <source>
        <dbReference type="Proteomes" id="UP000823388"/>
    </source>
</evidence>
<organism evidence="2 3">
    <name type="scientific">Panicum virgatum</name>
    <name type="common">Blackwell switchgrass</name>
    <dbReference type="NCBI Taxonomy" id="38727"/>
    <lineage>
        <taxon>Eukaryota</taxon>
        <taxon>Viridiplantae</taxon>
        <taxon>Streptophyta</taxon>
        <taxon>Embryophyta</taxon>
        <taxon>Tracheophyta</taxon>
        <taxon>Spermatophyta</taxon>
        <taxon>Magnoliopsida</taxon>
        <taxon>Liliopsida</taxon>
        <taxon>Poales</taxon>
        <taxon>Poaceae</taxon>
        <taxon>PACMAD clade</taxon>
        <taxon>Panicoideae</taxon>
        <taxon>Panicodae</taxon>
        <taxon>Paniceae</taxon>
        <taxon>Panicinae</taxon>
        <taxon>Panicum</taxon>
        <taxon>Panicum sect. Hiantes</taxon>
    </lineage>
</organism>
<dbReference type="PANTHER" id="PTHR33186:SF15">
    <property type="entry name" value="OS06G0249850 PROTEIN"/>
    <property type="match status" value="1"/>
</dbReference>
<dbReference type="PANTHER" id="PTHR33186">
    <property type="entry name" value="OS10G0136150 PROTEIN-RELATED"/>
    <property type="match status" value="1"/>
</dbReference>
<evidence type="ECO:0000313" key="2">
    <source>
        <dbReference type="EMBL" id="KAG2640955.1"/>
    </source>
</evidence>